<evidence type="ECO:0000256" key="6">
    <source>
        <dbReference type="ARBA" id="ARBA00022989"/>
    </source>
</evidence>
<dbReference type="Proteomes" id="UP000504606">
    <property type="component" value="Unplaced"/>
</dbReference>
<evidence type="ECO:0000256" key="2">
    <source>
        <dbReference type="ARBA" id="ARBA00007020"/>
    </source>
</evidence>
<keyword evidence="5" id="KW-0999">Mitochondrion inner membrane</keyword>
<keyword evidence="6 9" id="KW-1133">Transmembrane helix</keyword>
<organism evidence="10 12">
    <name type="scientific">Frankliniella occidentalis</name>
    <name type="common">Western flower thrips</name>
    <name type="synonym">Euthrips occidentalis</name>
    <dbReference type="NCBI Taxonomy" id="133901"/>
    <lineage>
        <taxon>Eukaryota</taxon>
        <taxon>Metazoa</taxon>
        <taxon>Ecdysozoa</taxon>
        <taxon>Arthropoda</taxon>
        <taxon>Hexapoda</taxon>
        <taxon>Insecta</taxon>
        <taxon>Pterygota</taxon>
        <taxon>Neoptera</taxon>
        <taxon>Paraneoptera</taxon>
        <taxon>Thysanoptera</taxon>
        <taxon>Terebrantia</taxon>
        <taxon>Thripoidea</taxon>
        <taxon>Thripidae</taxon>
        <taxon>Frankliniella</taxon>
    </lineage>
</organism>
<dbReference type="GeneID" id="113203330"/>
<evidence type="ECO:0000313" key="11">
    <source>
        <dbReference type="RefSeq" id="XP_026273738.1"/>
    </source>
</evidence>
<evidence type="ECO:0000256" key="7">
    <source>
        <dbReference type="ARBA" id="ARBA00023128"/>
    </source>
</evidence>
<evidence type="ECO:0000313" key="12">
    <source>
        <dbReference type="RefSeq" id="XP_026273740.1"/>
    </source>
</evidence>
<evidence type="ECO:0000256" key="4">
    <source>
        <dbReference type="ARBA" id="ARBA00022692"/>
    </source>
</evidence>
<feature type="transmembrane region" description="Helical" evidence="9">
    <location>
        <begin position="115"/>
        <end position="134"/>
    </location>
</feature>
<proteinExistence type="inferred from homology"/>
<keyword evidence="8 9" id="KW-0472">Membrane</keyword>
<evidence type="ECO:0000256" key="9">
    <source>
        <dbReference type="SAM" id="Phobius"/>
    </source>
</evidence>
<comment type="subcellular location">
    <subcellularLocation>
        <location evidence="1">Mitochondrion inner membrane</location>
        <topology evidence="1">Multi-pass membrane protein</topology>
    </subcellularLocation>
</comment>
<sequence length="228" mass="25713">MTLSIVFNCGLEGLSRRFLTIPVTHNFARNILVGRQKSMSIQRLLSNDVYSPPTASKLNTQEPGPTENFITIYKFPDIKYISLINRGQRFYTNAFPFALMISYGTHFVGITPASASFAVAVIGVILGIHIHLLARLTKNVIGFVYTSQDMATVQIAYVDFMGKRKDDIFPTNDIIPLSETPASVTDKFYLKVLRYSKPQTEFLKLDLKRGQIIDKDCFKKIFGSLDIK</sequence>
<dbReference type="GO" id="GO:0005743">
    <property type="term" value="C:mitochondrial inner membrane"/>
    <property type="evidence" value="ECO:0007669"/>
    <property type="project" value="UniProtKB-SubCell"/>
</dbReference>
<evidence type="ECO:0000256" key="3">
    <source>
        <dbReference type="ARBA" id="ARBA00014604"/>
    </source>
</evidence>
<dbReference type="PANTHER" id="PTHR13603:SF1">
    <property type="entry name" value="TRANSMEMBRANE PROTEIN 186"/>
    <property type="match status" value="1"/>
</dbReference>
<evidence type="ECO:0000313" key="13">
    <source>
        <dbReference type="RefSeq" id="XP_052127263.1"/>
    </source>
</evidence>
<dbReference type="PANTHER" id="PTHR13603">
    <property type="entry name" value="TRANSMEMBRANE PROTEIN 186"/>
    <property type="match status" value="1"/>
</dbReference>
<name>A0A6J1S3I8_FRAOC</name>
<evidence type="ECO:0000256" key="8">
    <source>
        <dbReference type="ARBA" id="ARBA00023136"/>
    </source>
</evidence>
<dbReference type="RefSeq" id="XP_026273738.1">
    <property type="nucleotide sequence ID" value="XM_026417953.2"/>
</dbReference>
<dbReference type="RefSeq" id="XP_052127263.1">
    <property type="nucleotide sequence ID" value="XM_052271303.1"/>
</dbReference>
<dbReference type="KEGG" id="foc:113203330"/>
<comment type="similarity">
    <text evidence="2">Belongs to the TMEM186 family.</text>
</comment>
<evidence type="ECO:0000256" key="1">
    <source>
        <dbReference type="ARBA" id="ARBA00004448"/>
    </source>
</evidence>
<dbReference type="OrthoDB" id="6147888at2759"/>
<dbReference type="AlphaFoldDB" id="A0A6J1S3I8"/>
<keyword evidence="4 9" id="KW-0812">Transmembrane</keyword>
<accession>A0A6J1S3I8</accession>
<reference evidence="11 12" key="1">
    <citation type="submission" date="2025-04" db="UniProtKB">
        <authorList>
            <consortium name="RefSeq"/>
        </authorList>
    </citation>
    <scope>IDENTIFICATION</scope>
    <source>
        <tissue evidence="11 12">Whole organism</tissue>
    </source>
</reference>
<dbReference type="RefSeq" id="XP_026273740.1">
    <property type="nucleotide sequence ID" value="XM_026417955.2"/>
</dbReference>
<evidence type="ECO:0000313" key="10">
    <source>
        <dbReference type="Proteomes" id="UP000504606"/>
    </source>
</evidence>
<keyword evidence="7" id="KW-0496">Mitochondrion</keyword>
<gene>
    <name evidence="11 12 13" type="primary">LOC113203330</name>
</gene>
<protein>
    <recommendedName>
        <fullName evidence="3">Transmembrane protein 186</fullName>
    </recommendedName>
</protein>
<evidence type="ECO:0000256" key="5">
    <source>
        <dbReference type="ARBA" id="ARBA00022792"/>
    </source>
</evidence>
<keyword evidence="10" id="KW-1185">Reference proteome</keyword>
<dbReference type="InterPro" id="IPR026571">
    <property type="entry name" value="Tmem186"/>
</dbReference>